<dbReference type="Proteomes" id="UP000630615">
    <property type="component" value="Unassembled WGS sequence"/>
</dbReference>
<evidence type="ECO:0000313" key="1">
    <source>
        <dbReference type="EMBL" id="GGC74787.1"/>
    </source>
</evidence>
<reference evidence="2" key="1">
    <citation type="journal article" date="2019" name="Int. J. Syst. Evol. Microbiol.">
        <title>The Global Catalogue of Microorganisms (GCM) 10K type strain sequencing project: providing services to taxonomists for standard genome sequencing and annotation.</title>
        <authorList>
            <consortium name="The Broad Institute Genomics Platform"/>
            <consortium name="The Broad Institute Genome Sequencing Center for Infectious Disease"/>
            <person name="Wu L."/>
            <person name="Ma J."/>
        </authorList>
    </citation>
    <scope>NUCLEOTIDE SEQUENCE [LARGE SCALE GENOMIC DNA]</scope>
    <source>
        <strain evidence="2">CGMCC 1.15942</strain>
    </source>
</reference>
<name>A0ABQ1NHH1_9ENTE</name>
<organism evidence="1 2">
    <name type="scientific">Enterococcus wangshanyuanii</name>
    <dbReference type="NCBI Taxonomy" id="2005703"/>
    <lineage>
        <taxon>Bacteria</taxon>
        <taxon>Bacillati</taxon>
        <taxon>Bacillota</taxon>
        <taxon>Bacilli</taxon>
        <taxon>Lactobacillales</taxon>
        <taxon>Enterococcaceae</taxon>
        <taxon>Enterococcus</taxon>
    </lineage>
</organism>
<keyword evidence="2" id="KW-1185">Reference proteome</keyword>
<gene>
    <name evidence="1" type="ORF">GCM10011573_00390</name>
</gene>
<dbReference type="EMBL" id="BMKI01000001">
    <property type="protein sequence ID" value="GGC74787.1"/>
    <property type="molecule type" value="Genomic_DNA"/>
</dbReference>
<protein>
    <submittedName>
        <fullName evidence="1">Uncharacterized protein</fullName>
    </submittedName>
</protein>
<evidence type="ECO:0000313" key="2">
    <source>
        <dbReference type="Proteomes" id="UP000630615"/>
    </source>
</evidence>
<dbReference type="RefSeq" id="WP_088271396.1">
    <property type="nucleotide sequence ID" value="NZ_BMKI01000001.1"/>
</dbReference>
<sequence length="78" mass="8475">MSAPARLRVAASSGIYGLGFSGTRLSRSSIPTELEVNDVALIDHKEKVTVLKKYNCSALVADEKGNRTVINYDHLVKV</sequence>
<accession>A0ABQ1NHH1</accession>
<comment type="caution">
    <text evidence="1">The sequence shown here is derived from an EMBL/GenBank/DDBJ whole genome shotgun (WGS) entry which is preliminary data.</text>
</comment>
<proteinExistence type="predicted"/>